<evidence type="ECO:0000313" key="1">
    <source>
        <dbReference type="Proteomes" id="UP000515135"/>
    </source>
</evidence>
<dbReference type="GeneID" id="109482202"/>
<dbReference type="Proteomes" id="UP000515135">
    <property type="component" value="Unplaced"/>
</dbReference>
<accession>A0A6P5AF61</accession>
<name>A0A6P5AF61_BRABE</name>
<dbReference type="InterPro" id="IPR009291">
    <property type="entry name" value="Vps62"/>
</dbReference>
<protein>
    <submittedName>
        <fullName evidence="2">Vacuolar protein sorting-associated protein TDA6</fullName>
    </submittedName>
</protein>
<evidence type="ECO:0000313" key="2">
    <source>
        <dbReference type="RefSeq" id="XP_019640456.1"/>
    </source>
</evidence>
<keyword evidence="1" id="KW-1185">Reference proteome</keyword>
<dbReference type="PANTHER" id="PTHR48174">
    <property type="entry name" value="DUF946 FAMILY PROTEIN"/>
    <property type="match status" value="1"/>
</dbReference>
<dbReference type="RefSeq" id="XP_019640456.1">
    <property type="nucleotide sequence ID" value="XM_019784897.1"/>
</dbReference>
<proteinExistence type="predicted"/>
<dbReference type="OrthoDB" id="188042at2759"/>
<dbReference type="KEGG" id="bbel:109482202"/>
<sequence>MLGKPVPLTEQIVKKYAPKVWLAKGETYNPSSVAFHLQNVKVYDGNRAFSSTPSTLPTCSVNCYMSSNQHLDEASDRLPFFSGERVTSSHQPPVYAVAKQITPTTTDIFYWMFYPYNRGKRVCIGVRILGSCVGGYSTFGHHVGDWEHMKIRLENGQPISIYVSAHDFGGEYYWDAASQTYNKPGDIVRTDGTHPVLYSAKGSHGLWSTPGTRTYKSIPINNKLQDETSAGTAWDTWKNVPFTMHRPDGGYTGSWTWLNFKGRWGNRKSGY</sequence>
<reference evidence="2" key="1">
    <citation type="submission" date="2025-08" db="UniProtKB">
        <authorList>
            <consortium name="RefSeq"/>
        </authorList>
    </citation>
    <scope>IDENTIFICATION</scope>
    <source>
        <tissue evidence="2">Gonad</tissue>
    </source>
</reference>
<organism evidence="1 2">
    <name type="scientific">Branchiostoma belcheri</name>
    <name type="common">Amphioxus</name>
    <dbReference type="NCBI Taxonomy" id="7741"/>
    <lineage>
        <taxon>Eukaryota</taxon>
        <taxon>Metazoa</taxon>
        <taxon>Chordata</taxon>
        <taxon>Cephalochordata</taxon>
        <taxon>Leptocardii</taxon>
        <taxon>Amphioxiformes</taxon>
        <taxon>Branchiostomatidae</taxon>
        <taxon>Branchiostoma</taxon>
    </lineage>
</organism>
<dbReference type="PANTHER" id="PTHR48174:SF5">
    <property type="entry name" value="VACUOLAR PROTEIN SORTING-ASSOCIATED PROTEIN 62"/>
    <property type="match status" value="1"/>
</dbReference>
<dbReference type="Pfam" id="PF06101">
    <property type="entry name" value="Vps62"/>
    <property type="match status" value="1"/>
</dbReference>
<dbReference type="AlphaFoldDB" id="A0A6P5AF61"/>
<gene>
    <name evidence="2" type="primary">LOC109482202</name>
</gene>